<keyword evidence="1" id="KW-1133">Transmembrane helix</keyword>
<name>A0A0L8A914_9GAMM</name>
<dbReference type="RefSeq" id="WP_010483363.1">
    <property type="nucleotide sequence ID" value="NZ_AJLO02000024.1"/>
</dbReference>
<evidence type="ECO:0000259" key="2">
    <source>
        <dbReference type="Pfam" id="PF10882"/>
    </source>
</evidence>
<keyword evidence="1" id="KW-0812">Transmembrane</keyword>
<gene>
    <name evidence="3" type="ORF">W7K_10770</name>
</gene>
<protein>
    <submittedName>
        <fullName evidence="3">Membrane protein</fullName>
    </submittedName>
</protein>
<evidence type="ECO:0000313" key="3">
    <source>
        <dbReference type="EMBL" id="KOE98877.1"/>
    </source>
</evidence>
<dbReference type="InterPro" id="IPR027783">
    <property type="entry name" value="Bacterial_PH-related"/>
</dbReference>
<feature type="transmembrane region" description="Helical" evidence="1">
    <location>
        <begin position="20"/>
        <end position="39"/>
    </location>
</feature>
<dbReference type="EMBL" id="AJLO02000024">
    <property type="protein sequence ID" value="KOE98877.1"/>
    <property type="molecule type" value="Genomic_DNA"/>
</dbReference>
<comment type="caution">
    <text evidence="3">The sequence shown here is derived from an EMBL/GenBank/DDBJ whole genome shotgun (WGS) entry which is preliminary data.</text>
</comment>
<proteinExistence type="predicted"/>
<feature type="domain" description="Bacterial Pleckstrin homology" evidence="2">
    <location>
        <begin position="87"/>
        <end position="189"/>
    </location>
</feature>
<sequence length="197" mass="21448">MGGSDPKPFDVAESSPLRVLWIVLPLLAAFVACLYAQLYKAPAGAPWIEVTLSPPWFRMGGSAAWSLIVIAVLAVGLGAAFFRRRVALAGNVLDVRSTMYRRRVPVVQLRLDQAEVVDLQRDRRYGIRVKTNGYSMPGFYSGHFRLQGGGKGFALVTDRARVLALPVSDGSTLLLSVDRPQALLDALRKVAASAPRQ</sequence>
<dbReference type="Pfam" id="PF10882">
    <property type="entry name" value="bPH_5"/>
    <property type="match status" value="1"/>
</dbReference>
<dbReference type="PROSITE" id="PS51257">
    <property type="entry name" value="PROKAR_LIPOPROTEIN"/>
    <property type="match status" value="1"/>
</dbReference>
<dbReference type="OrthoDB" id="5767765at2"/>
<dbReference type="Proteomes" id="UP000036890">
    <property type="component" value="Unassembled WGS sequence"/>
</dbReference>
<feature type="transmembrane region" description="Helical" evidence="1">
    <location>
        <begin position="59"/>
        <end position="82"/>
    </location>
</feature>
<organism evidence="3 4">
    <name type="scientific">Stenotrophomonas geniculata N1</name>
    <dbReference type="NCBI Taxonomy" id="1167641"/>
    <lineage>
        <taxon>Bacteria</taxon>
        <taxon>Pseudomonadati</taxon>
        <taxon>Pseudomonadota</taxon>
        <taxon>Gammaproteobacteria</taxon>
        <taxon>Lysobacterales</taxon>
        <taxon>Lysobacteraceae</taxon>
        <taxon>Stenotrophomonas</taxon>
    </lineage>
</organism>
<keyword evidence="1" id="KW-0472">Membrane</keyword>
<accession>A0A0L8A914</accession>
<evidence type="ECO:0000256" key="1">
    <source>
        <dbReference type="SAM" id="Phobius"/>
    </source>
</evidence>
<reference evidence="3 4" key="1">
    <citation type="journal article" date="2012" name="J. Bacteriol.">
        <title>Genome sequence of a novel nicotine-degrading strain, Pseudomonas geniculata N1.</title>
        <authorList>
            <person name="Tang H."/>
            <person name="Yu H."/>
            <person name="Tai C."/>
            <person name="Huang K."/>
            <person name="Liu Y."/>
            <person name="Wang L."/>
            <person name="Yao Y."/>
            <person name="Wu G."/>
            <person name="Xu P."/>
        </authorList>
    </citation>
    <scope>NUCLEOTIDE SEQUENCE [LARGE SCALE GENOMIC DNA]</scope>
    <source>
        <strain evidence="3 4">N1</strain>
    </source>
</reference>
<evidence type="ECO:0000313" key="4">
    <source>
        <dbReference type="Proteomes" id="UP000036890"/>
    </source>
</evidence>
<dbReference type="AlphaFoldDB" id="A0A0L8A914"/>